<dbReference type="SUPFAM" id="SSF46689">
    <property type="entry name" value="Homeodomain-like"/>
    <property type="match status" value="1"/>
</dbReference>
<dbReference type="EMBL" id="JACJVQ010000032">
    <property type="protein sequence ID" value="MBB6638392.1"/>
    <property type="molecule type" value="Genomic_DNA"/>
</dbReference>
<accession>A0A841T448</accession>
<dbReference type="AlphaFoldDB" id="A0A841T448"/>
<dbReference type="GO" id="GO:0003677">
    <property type="term" value="F:DNA binding"/>
    <property type="evidence" value="ECO:0007669"/>
    <property type="project" value="UniProtKB-UniRule"/>
</dbReference>
<dbReference type="PRINTS" id="PR00455">
    <property type="entry name" value="HTHTETR"/>
</dbReference>
<keyword evidence="1 2" id="KW-0238">DNA-binding</keyword>
<dbReference type="RefSeq" id="WP_185123587.1">
    <property type="nucleotide sequence ID" value="NZ_JACJVQ010000032.1"/>
</dbReference>
<dbReference type="PANTHER" id="PTHR43479:SF11">
    <property type="entry name" value="ACREF_ENVCD OPERON REPRESSOR-RELATED"/>
    <property type="match status" value="1"/>
</dbReference>
<dbReference type="InterPro" id="IPR001647">
    <property type="entry name" value="HTH_TetR"/>
</dbReference>
<dbReference type="Pfam" id="PF14278">
    <property type="entry name" value="TetR_C_8"/>
    <property type="match status" value="1"/>
</dbReference>
<dbReference type="Gene3D" id="1.10.357.10">
    <property type="entry name" value="Tetracycline Repressor, domain 2"/>
    <property type="match status" value="1"/>
</dbReference>
<protein>
    <submittedName>
        <fullName evidence="4">TetR/AcrR family transcriptional regulator</fullName>
    </submittedName>
</protein>
<dbReference type="PROSITE" id="PS50977">
    <property type="entry name" value="HTH_TETR_2"/>
    <property type="match status" value="1"/>
</dbReference>
<dbReference type="InterPro" id="IPR009057">
    <property type="entry name" value="Homeodomain-like_sf"/>
</dbReference>
<dbReference type="InterPro" id="IPR050624">
    <property type="entry name" value="HTH-type_Tx_Regulator"/>
</dbReference>
<dbReference type="Pfam" id="PF00440">
    <property type="entry name" value="TetR_N"/>
    <property type="match status" value="1"/>
</dbReference>
<feature type="domain" description="HTH tetR-type" evidence="3">
    <location>
        <begin position="12"/>
        <end position="72"/>
    </location>
</feature>
<comment type="caution">
    <text evidence="4">The sequence shown here is derived from an EMBL/GenBank/DDBJ whole genome shotgun (WGS) entry which is preliminary data.</text>
</comment>
<proteinExistence type="predicted"/>
<organism evidence="4 5">
    <name type="scientific">Cohnella thailandensis</name>
    <dbReference type="NCBI Taxonomy" id="557557"/>
    <lineage>
        <taxon>Bacteria</taxon>
        <taxon>Bacillati</taxon>
        <taxon>Bacillota</taxon>
        <taxon>Bacilli</taxon>
        <taxon>Bacillales</taxon>
        <taxon>Paenibacillaceae</taxon>
        <taxon>Cohnella</taxon>
    </lineage>
</organism>
<sequence>MGQRDYPDIRVVRTRARLREALTELLQEASFESVNVTDIAKIAGINRVTFYNHYDSKDELIAEILDLQLDEYVSLMEKFDPKAPTEGVIASHESFIRINYEHFGQFSKVYKLLLSDDFPAYTQRFVSIMQKSIRNVLSHMKGNPDLDEEDYAFFSEWIVGGTMQTIRNWIRSGFDPSAEVIARRTIQTTRMMLLR</sequence>
<keyword evidence="5" id="KW-1185">Reference proteome</keyword>
<gene>
    <name evidence="4" type="ORF">H7B67_30030</name>
</gene>
<evidence type="ECO:0000256" key="1">
    <source>
        <dbReference type="ARBA" id="ARBA00023125"/>
    </source>
</evidence>
<name>A0A841T448_9BACL</name>
<dbReference type="InterPro" id="IPR039532">
    <property type="entry name" value="TetR_C_Firmicutes"/>
</dbReference>
<evidence type="ECO:0000259" key="3">
    <source>
        <dbReference type="PROSITE" id="PS50977"/>
    </source>
</evidence>
<evidence type="ECO:0000256" key="2">
    <source>
        <dbReference type="PROSITE-ProRule" id="PRU00335"/>
    </source>
</evidence>
<evidence type="ECO:0000313" key="4">
    <source>
        <dbReference type="EMBL" id="MBB6638392.1"/>
    </source>
</evidence>
<reference evidence="4 5" key="1">
    <citation type="submission" date="2020-08" db="EMBL/GenBank/DDBJ databases">
        <title>Cohnella phylogeny.</title>
        <authorList>
            <person name="Dunlap C."/>
        </authorList>
    </citation>
    <scope>NUCLEOTIDE SEQUENCE [LARGE SCALE GENOMIC DNA]</scope>
    <source>
        <strain evidence="4 5">DSM 25241</strain>
    </source>
</reference>
<dbReference type="Proteomes" id="UP000535838">
    <property type="component" value="Unassembled WGS sequence"/>
</dbReference>
<dbReference type="PANTHER" id="PTHR43479">
    <property type="entry name" value="ACREF/ENVCD OPERON REPRESSOR-RELATED"/>
    <property type="match status" value="1"/>
</dbReference>
<evidence type="ECO:0000313" key="5">
    <source>
        <dbReference type="Proteomes" id="UP000535838"/>
    </source>
</evidence>
<feature type="DNA-binding region" description="H-T-H motif" evidence="2">
    <location>
        <begin position="35"/>
        <end position="54"/>
    </location>
</feature>